<dbReference type="Pfam" id="PF11951">
    <property type="entry name" value="Fungal_trans_2"/>
    <property type="match status" value="1"/>
</dbReference>
<evidence type="ECO:0000256" key="2">
    <source>
        <dbReference type="SAM" id="MobiDB-lite"/>
    </source>
</evidence>
<evidence type="ECO:0000313" key="4">
    <source>
        <dbReference type="EMBL" id="OQO06555.1"/>
    </source>
</evidence>
<dbReference type="Pfam" id="PF00172">
    <property type="entry name" value="Zn_clus"/>
    <property type="match status" value="1"/>
</dbReference>
<dbReference type="EMBL" id="NAJO01000016">
    <property type="protein sequence ID" value="OQO06555.1"/>
    <property type="molecule type" value="Genomic_DNA"/>
</dbReference>
<dbReference type="InterPro" id="IPR001138">
    <property type="entry name" value="Zn2Cys6_DnaBD"/>
</dbReference>
<feature type="region of interest" description="Disordered" evidence="2">
    <location>
        <begin position="66"/>
        <end position="95"/>
    </location>
</feature>
<evidence type="ECO:0000313" key="5">
    <source>
        <dbReference type="Proteomes" id="UP000192596"/>
    </source>
</evidence>
<dbReference type="GO" id="GO:0008270">
    <property type="term" value="F:zinc ion binding"/>
    <property type="evidence" value="ECO:0007669"/>
    <property type="project" value="InterPro"/>
</dbReference>
<gene>
    <name evidence="4" type="ORF">B0A48_08338</name>
</gene>
<sequence>MVYRGKPSAGCEQCRLAKKRCTLEQPACVRCVKLRKPCSGYRDTTALQIQDETVAVTRKAEARKAGHSTAVVRSRTTPLANTNTATPSWSQPLEASQTQWKVSQYSTPSSSEYIPDSFDPPVFSTDLPILDPTDEEDVYRPGPPDEAISADFFSNLSTVTSWITRGFLPRADEVATSYFLSCFTSQGHWEYVPRYAAVPRMDPCLTLAIKACGMAALDNVRYVPQGRVWSRSVYGKALGMLNESLRDGEKCRTDESLIAVSVLSLYENLVCDSKQSVQSWKAHIQGATQLLKLRGKPQFMSGVGRNIFRETRAQIMIHCLWDDMLPPSFLLDWTPALQAASPDAAFQAPADNLIDICFSFATIQYLAKKSQITGPEALSRINEVDALMQSWATNTPSCHPHWSYTELRIDDSPHIWNNTVHSYAGIPMPGVWNTYRSVRIMVTRMQQMLAIRLQTPNIDHAGIRATRRRLADEICATIPCQLGHAPTPCWNSNAVLVTSYASIWPLFFAGTCALERLGLTTPNAQADPGRASPASTALALTQLSWVLGRLDHISAHSGLHWADGVAATLRGDLRVNSSSLSPEDARLAPRNAFAGPKQSELVKQIEATGVGMVVEEEEEEGVLSGYKRVGWVQGADRPKGGLFFEAMRPGVQSVGVDVVWGGGLGRLGKRVEGE</sequence>
<feature type="compositionally biased region" description="Low complexity" evidence="2">
    <location>
        <begin position="76"/>
        <end position="87"/>
    </location>
</feature>
<comment type="caution">
    <text evidence="4">The sequence shown here is derived from an EMBL/GenBank/DDBJ whole genome shotgun (WGS) entry which is preliminary data.</text>
</comment>
<dbReference type="SUPFAM" id="SSF57701">
    <property type="entry name" value="Zn2/Cys6 DNA-binding domain"/>
    <property type="match status" value="1"/>
</dbReference>
<evidence type="ECO:0000259" key="3">
    <source>
        <dbReference type="PROSITE" id="PS50048"/>
    </source>
</evidence>
<name>A0A1V8T563_9PEZI</name>
<dbReference type="InterPro" id="IPR053175">
    <property type="entry name" value="DHMBA_Reg_Transcription_Factor"/>
</dbReference>
<dbReference type="PROSITE" id="PS50048">
    <property type="entry name" value="ZN2_CY6_FUNGAL_2"/>
    <property type="match status" value="1"/>
</dbReference>
<dbReference type="CDD" id="cd00067">
    <property type="entry name" value="GAL4"/>
    <property type="match status" value="1"/>
</dbReference>
<dbReference type="InterPro" id="IPR036864">
    <property type="entry name" value="Zn2-C6_fun-type_DNA-bd_sf"/>
</dbReference>
<accession>A0A1V8T563</accession>
<feature type="domain" description="Zn(2)-C6 fungal-type" evidence="3">
    <location>
        <begin position="10"/>
        <end position="39"/>
    </location>
</feature>
<proteinExistence type="predicted"/>
<dbReference type="OrthoDB" id="2991872at2759"/>
<reference evidence="5" key="1">
    <citation type="submission" date="2017-03" db="EMBL/GenBank/DDBJ databases">
        <title>Genomes of endolithic fungi from Antarctica.</title>
        <authorList>
            <person name="Coleine C."/>
            <person name="Masonjones S."/>
            <person name="Stajich J.E."/>
        </authorList>
    </citation>
    <scope>NUCLEOTIDE SEQUENCE [LARGE SCALE GENOMIC DNA]</scope>
    <source>
        <strain evidence="5">CCFEE 5527</strain>
    </source>
</reference>
<dbReference type="PANTHER" id="PTHR38791">
    <property type="entry name" value="ZN(II)2CYS6 TRANSCRIPTION FACTOR (EUROFUNG)-RELATED-RELATED"/>
    <property type="match status" value="1"/>
</dbReference>
<dbReference type="AlphaFoldDB" id="A0A1V8T563"/>
<dbReference type="GO" id="GO:0000981">
    <property type="term" value="F:DNA-binding transcription factor activity, RNA polymerase II-specific"/>
    <property type="evidence" value="ECO:0007669"/>
    <property type="project" value="InterPro"/>
</dbReference>
<dbReference type="Proteomes" id="UP000192596">
    <property type="component" value="Unassembled WGS sequence"/>
</dbReference>
<dbReference type="InParanoid" id="A0A1V8T563"/>
<evidence type="ECO:0000256" key="1">
    <source>
        <dbReference type="ARBA" id="ARBA00023242"/>
    </source>
</evidence>
<protein>
    <recommendedName>
        <fullName evidence="3">Zn(2)-C6 fungal-type domain-containing protein</fullName>
    </recommendedName>
</protein>
<dbReference type="PROSITE" id="PS00463">
    <property type="entry name" value="ZN2_CY6_FUNGAL_1"/>
    <property type="match status" value="1"/>
</dbReference>
<dbReference type="SMART" id="SM00066">
    <property type="entry name" value="GAL4"/>
    <property type="match status" value="1"/>
</dbReference>
<dbReference type="InterPro" id="IPR021858">
    <property type="entry name" value="Fun_TF"/>
</dbReference>
<dbReference type="STRING" id="1507870.A0A1V8T563"/>
<organism evidence="4 5">
    <name type="scientific">Cryoendolithus antarcticus</name>
    <dbReference type="NCBI Taxonomy" id="1507870"/>
    <lineage>
        <taxon>Eukaryota</taxon>
        <taxon>Fungi</taxon>
        <taxon>Dikarya</taxon>
        <taxon>Ascomycota</taxon>
        <taxon>Pezizomycotina</taxon>
        <taxon>Dothideomycetes</taxon>
        <taxon>Dothideomycetidae</taxon>
        <taxon>Cladosporiales</taxon>
        <taxon>Cladosporiaceae</taxon>
        <taxon>Cryoendolithus</taxon>
    </lineage>
</organism>
<keyword evidence="5" id="KW-1185">Reference proteome</keyword>
<keyword evidence="1" id="KW-0539">Nucleus</keyword>